<protein>
    <submittedName>
        <fullName evidence="1">Uncharacterized protein</fullName>
    </submittedName>
</protein>
<dbReference type="AlphaFoldDB" id="A0A7K3NKD1"/>
<evidence type="ECO:0000313" key="2">
    <source>
        <dbReference type="Proteomes" id="UP000469724"/>
    </source>
</evidence>
<proteinExistence type="predicted"/>
<keyword evidence="2" id="KW-1185">Reference proteome</keyword>
<reference evidence="1 2" key="1">
    <citation type="submission" date="2020-02" db="EMBL/GenBank/DDBJ databases">
        <title>Comparative genomics of sulfur disproportionating microorganisms.</title>
        <authorList>
            <person name="Ward L.M."/>
            <person name="Bertran E."/>
            <person name="Johnston D.T."/>
        </authorList>
    </citation>
    <scope>NUCLEOTIDE SEQUENCE [LARGE SCALE GENOMIC DNA]</scope>
    <source>
        <strain evidence="1 2">DSM 3696</strain>
    </source>
</reference>
<evidence type="ECO:0000313" key="1">
    <source>
        <dbReference type="EMBL" id="NDY56661.1"/>
    </source>
</evidence>
<dbReference type="EMBL" id="JAAGRQ010000024">
    <property type="protein sequence ID" value="NDY56661.1"/>
    <property type="molecule type" value="Genomic_DNA"/>
</dbReference>
<name>A0A7K3NKD1_9BACT</name>
<organism evidence="1 2">
    <name type="scientific">Desulfolutivibrio sulfodismutans</name>
    <dbReference type="NCBI Taxonomy" id="63561"/>
    <lineage>
        <taxon>Bacteria</taxon>
        <taxon>Pseudomonadati</taxon>
        <taxon>Thermodesulfobacteriota</taxon>
        <taxon>Desulfovibrionia</taxon>
        <taxon>Desulfovibrionales</taxon>
        <taxon>Desulfovibrionaceae</taxon>
        <taxon>Desulfolutivibrio</taxon>
    </lineage>
</organism>
<dbReference type="Proteomes" id="UP000469724">
    <property type="component" value="Unassembled WGS sequence"/>
</dbReference>
<comment type="caution">
    <text evidence="1">The sequence shown here is derived from an EMBL/GenBank/DDBJ whole genome shotgun (WGS) entry which is preliminary data.</text>
</comment>
<accession>A0A7K3NKD1</accession>
<gene>
    <name evidence="1" type="ORF">G3N56_07880</name>
</gene>
<dbReference type="RefSeq" id="WP_163301714.1">
    <property type="nucleotide sequence ID" value="NZ_JAAGRQ010000024.1"/>
</dbReference>
<sequence>MTTPARPLHNVTPVFRAGVAVERFHADVLVIAGTAPGWLADVDITLDRLSALGLRVHLLAVNRAIAEISTTIDHAATVHPGHLRGWLEAGGCVGDQRPLTHGPALSGSVDVAWPSPVSLGGSSHLAVLAGLGLGYPRLILAGVCLDTGTPYEPMQKLWWRDCNAFADRVRCASRGWLRTMLGAPDAEWLEV</sequence>